<dbReference type="RefSeq" id="WP_117231028.1">
    <property type="nucleotide sequence ID" value="NZ_CP061725.1"/>
</dbReference>
<evidence type="ECO:0000313" key="2">
    <source>
        <dbReference type="Proteomes" id="UP000262621"/>
    </source>
</evidence>
<dbReference type="AlphaFoldDB" id="A0A372FRL4"/>
<sequence length="136" mass="14098">MKVRYAEGWIAAILAPQPWAGQVARWSPGGGPKPVGLSIGQVRLQLVQGGTIVGNPAQIPRDWDDSPVSAPVVEASPRTPAEWADALAQAITGASHDGVKSVETYAQWGGSSKPGGVRIVCADGIEIFGSLLDSSQ</sequence>
<comment type="caution">
    <text evidence="1">The sequence shown here is derived from an EMBL/GenBank/DDBJ whole genome shotgun (WGS) entry which is preliminary data.</text>
</comment>
<gene>
    <name evidence="1" type="ORF">D0Q02_28385</name>
</gene>
<organism evidence="1 2">
    <name type="scientific">Micromonospora craniellae</name>
    <dbReference type="NCBI Taxonomy" id="2294034"/>
    <lineage>
        <taxon>Bacteria</taxon>
        <taxon>Bacillati</taxon>
        <taxon>Actinomycetota</taxon>
        <taxon>Actinomycetes</taxon>
        <taxon>Micromonosporales</taxon>
        <taxon>Micromonosporaceae</taxon>
        <taxon>Micromonospora</taxon>
    </lineage>
</organism>
<dbReference type="Proteomes" id="UP000262621">
    <property type="component" value="Unassembled WGS sequence"/>
</dbReference>
<name>A0A372FRL4_9ACTN</name>
<dbReference type="EMBL" id="QVFU01000066">
    <property type="protein sequence ID" value="RFS43338.1"/>
    <property type="molecule type" value="Genomic_DNA"/>
</dbReference>
<evidence type="ECO:0000313" key="1">
    <source>
        <dbReference type="EMBL" id="RFS43338.1"/>
    </source>
</evidence>
<accession>A0A372FRL4</accession>
<reference evidence="1 2" key="1">
    <citation type="submission" date="2018-08" db="EMBL/GenBank/DDBJ databases">
        <title>Verrucosispora craniellae sp. nov., isolated from a marine sponge in the South China Sea.</title>
        <authorList>
            <person name="Li L."/>
            <person name="Lin H.W."/>
        </authorList>
    </citation>
    <scope>NUCLEOTIDE SEQUENCE [LARGE SCALE GENOMIC DNA]</scope>
    <source>
        <strain evidence="1 2">LHW63014</strain>
    </source>
</reference>
<protein>
    <submittedName>
        <fullName evidence="1">Uncharacterized protein</fullName>
    </submittedName>
</protein>
<proteinExistence type="predicted"/>
<keyword evidence="2" id="KW-1185">Reference proteome</keyword>